<reference evidence="2 3" key="1">
    <citation type="submission" date="2016-10" db="EMBL/GenBank/DDBJ databases">
        <authorList>
            <person name="de Groot N.N."/>
        </authorList>
    </citation>
    <scope>NUCLEOTIDE SEQUENCE [LARGE SCALE GENOMIC DNA]</scope>
    <source>
        <strain evidence="2 3">DSM 3857</strain>
    </source>
</reference>
<accession>A0A1H7YRB2</accession>
<dbReference type="Proteomes" id="UP000198761">
    <property type="component" value="Unassembled WGS sequence"/>
</dbReference>
<gene>
    <name evidence="2" type="ORF">SAMN04488103_101274</name>
</gene>
<keyword evidence="1" id="KW-0812">Transmembrane</keyword>
<evidence type="ECO:0000313" key="3">
    <source>
        <dbReference type="Proteomes" id="UP000198761"/>
    </source>
</evidence>
<feature type="transmembrane region" description="Helical" evidence="1">
    <location>
        <begin position="142"/>
        <end position="165"/>
    </location>
</feature>
<feature type="transmembrane region" description="Helical" evidence="1">
    <location>
        <begin position="103"/>
        <end position="130"/>
    </location>
</feature>
<protein>
    <submittedName>
        <fullName evidence="2">Uncharacterized protein</fullName>
    </submittedName>
</protein>
<dbReference type="EMBL" id="FOCE01000001">
    <property type="protein sequence ID" value="SEM48394.1"/>
    <property type="molecule type" value="Genomic_DNA"/>
</dbReference>
<feature type="transmembrane region" description="Helical" evidence="1">
    <location>
        <begin position="57"/>
        <end position="82"/>
    </location>
</feature>
<proteinExistence type="predicted"/>
<evidence type="ECO:0000313" key="2">
    <source>
        <dbReference type="EMBL" id="SEM48394.1"/>
    </source>
</evidence>
<feature type="transmembrane region" description="Helical" evidence="1">
    <location>
        <begin position="221"/>
        <end position="240"/>
    </location>
</feature>
<sequence length="246" mass="26264">MKAWQILTHSVRQVFGNLQAALRVSWVIFLAEMALSVLFGASGFSMPLSAESDMATILASGLMALLLLMGSLWIAVAWHRYVLLVEEPQSLLPPFHGPQMLDYLLKSLGIALVIVMIGVVMSLLSALLLVPLLGPLAGSLSIFAVLIPCLVVGYRFSAILPAAALGRPIRFTAGWEATIGESGVMFGLAAISTFATLLLSLPGVVLGPIPVLGLLWELASGWVQLMVGISILTTLYGHYIEKRALV</sequence>
<dbReference type="RefSeq" id="WP_139201503.1">
    <property type="nucleotide sequence ID" value="NZ_FOCE01000001.1"/>
</dbReference>
<evidence type="ECO:0000256" key="1">
    <source>
        <dbReference type="SAM" id="Phobius"/>
    </source>
</evidence>
<feature type="transmembrane region" description="Helical" evidence="1">
    <location>
        <begin position="21"/>
        <end position="45"/>
    </location>
</feature>
<keyword evidence="1" id="KW-0472">Membrane</keyword>
<keyword evidence="3" id="KW-1185">Reference proteome</keyword>
<dbReference type="AlphaFoldDB" id="A0A1H7YRB2"/>
<organism evidence="2 3">
    <name type="scientific">Gemmobacter aquatilis</name>
    <dbReference type="NCBI Taxonomy" id="933059"/>
    <lineage>
        <taxon>Bacteria</taxon>
        <taxon>Pseudomonadati</taxon>
        <taxon>Pseudomonadota</taxon>
        <taxon>Alphaproteobacteria</taxon>
        <taxon>Rhodobacterales</taxon>
        <taxon>Paracoccaceae</taxon>
        <taxon>Gemmobacter</taxon>
    </lineage>
</organism>
<dbReference type="OrthoDB" id="7704812at2"/>
<feature type="transmembrane region" description="Helical" evidence="1">
    <location>
        <begin position="186"/>
        <end position="209"/>
    </location>
</feature>
<dbReference type="STRING" id="933059.SAMN04488103_101274"/>
<keyword evidence="1" id="KW-1133">Transmembrane helix</keyword>
<name>A0A1H7YRB2_9RHOB</name>